<sequence length="107" mass="12263">MKDETLRSALQDWEKISATQEQYLAYEARAKRIIDEEAAQREAELRVQEAEEKVAEAEQKATKAVQKTEERIARELLSKGSDIEFVAGATGIDKERVIEIKREMQLP</sequence>
<protein>
    <submittedName>
        <fullName evidence="2">FKBP-type peptidyl-prolyl cis-trans isomerase</fullName>
    </submittedName>
</protein>
<keyword evidence="1" id="KW-0175">Coiled coil</keyword>
<feature type="coiled-coil region" evidence="1">
    <location>
        <begin position="33"/>
        <end position="67"/>
    </location>
</feature>
<proteinExistence type="predicted"/>
<name>A0ABS4IFF7_9BACI</name>
<dbReference type="GO" id="GO:0016853">
    <property type="term" value="F:isomerase activity"/>
    <property type="evidence" value="ECO:0007669"/>
    <property type="project" value="UniProtKB-KW"/>
</dbReference>
<dbReference type="RefSeq" id="WP_209462414.1">
    <property type="nucleotide sequence ID" value="NZ_CP110224.1"/>
</dbReference>
<dbReference type="EMBL" id="JAGGKX010000005">
    <property type="protein sequence ID" value="MBP1969206.1"/>
    <property type="molecule type" value="Genomic_DNA"/>
</dbReference>
<evidence type="ECO:0000313" key="2">
    <source>
        <dbReference type="EMBL" id="MBP1969206.1"/>
    </source>
</evidence>
<gene>
    <name evidence="2" type="ORF">J2Z83_001310</name>
</gene>
<dbReference type="Proteomes" id="UP001519345">
    <property type="component" value="Unassembled WGS sequence"/>
</dbReference>
<organism evidence="2 3">
    <name type="scientific">Virgibacillus natechei</name>
    <dbReference type="NCBI Taxonomy" id="1216297"/>
    <lineage>
        <taxon>Bacteria</taxon>
        <taxon>Bacillati</taxon>
        <taxon>Bacillota</taxon>
        <taxon>Bacilli</taxon>
        <taxon>Bacillales</taxon>
        <taxon>Bacillaceae</taxon>
        <taxon>Virgibacillus</taxon>
    </lineage>
</organism>
<comment type="caution">
    <text evidence="2">The sequence shown here is derived from an EMBL/GenBank/DDBJ whole genome shotgun (WGS) entry which is preliminary data.</text>
</comment>
<keyword evidence="2" id="KW-0413">Isomerase</keyword>
<keyword evidence="3" id="KW-1185">Reference proteome</keyword>
<reference evidence="2 3" key="1">
    <citation type="submission" date="2021-03" db="EMBL/GenBank/DDBJ databases">
        <title>Genomic Encyclopedia of Type Strains, Phase IV (KMG-IV): sequencing the most valuable type-strain genomes for metagenomic binning, comparative biology and taxonomic classification.</title>
        <authorList>
            <person name="Goeker M."/>
        </authorList>
    </citation>
    <scope>NUCLEOTIDE SEQUENCE [LARGE SCALE GENOMIC DNA]</scope>
    <source>
        <strain evidence="2 3">DSM 25609</strain>
    </source>
</reference>
<evidence type="ECO:0000256" key="1">
    <source>
        <dbReference type="SAM" id="Coils"/>
    </source>
</evidence>
<accession>A0ABS4IFF7</accession>
<evidence type="ECO:0000313" key="3">
    <source>
        <dbReference type="Proteomes" id="UP001519345"/>
    </source>
</evidence>